<evidence type="ECO:0000256" key="6">
    <source>
        <dbReference type="ARBA" id="ARBA00022989"/>
    </source>
</evidence>
<dbReference type="Pfam" id="PF00474">
    <property type="entry name" value="SSF"/>
    <property type="match status" value="1"/>
</dbReference>
<dbReference type="InterPro" id="IPR001734">
    <property type="entry name" value="Na/solute_symporter"/>
</dbReference>
<dbReference type="AlphaFoldDB" id="A0AAV8Z267"/>
<keyword evidence="7" id="KW-0915">Sodium</keyword>
<feature type="transmembrane region" description="Helical" evidence="12">
    <location>
        <begin position="304"/>
        <end position="321"/>
    </location>
</feature>
<dbReference type="GO" id="GO:0015293">
    <property type="term" value="F:symporter activity"/>
    <property type="evidence" value="ECO:0007669"/>
    <property type="project" value="TreeGrafter"/>
</dbReference>
<sequence length="700" mass="76515">MVVNPSSSLQLGTLLYKKLKGATDLNFHIEMASLTVLEQGMIYDMHLHGLCGKDAWWMENDTSLTTLLPLNITSILTTVQPTGKHGKVFFSWYDYTLFTVMLAISGMIGIYFGCFGNKQNTAKEYLMGGKEDEGDSHSHLSSCKVDINRSHTSGITLLALPADVYVYGATYWLGSIAMAILVVITIFVYLPVFYNLHLTSTYEYLGLRFDKRTRKCSSFLFCLIVGCVFTNRYLHTSAGFLCSKPSSEKCMTQMHAEVKANSQLETADITSGINVHVITPVVCGVCIFYTTLGGLKALVWSDTLQFSITVGAMATICWLGVKATGGVANVWQKSVEGKRLDIFDFAFDPTKRESFWAVVVGLTIHWTAYTSVNQGCTQKFLSVSTMRESKWAVASYCFGMILMKTLSVLSGLVMFARYSDCDPFTTKLVNKNDELLPYYVMDVAGGIPGLSGIFIAGVFCASLSALSANLNCLSGTIYEDFLKGRLEKKGKVKNPGLILKSIVVITGVISTLMVYVAENLGSLLSLSIGLGSVAHGPLLALFTLGILFPRANGKGAFYGAVVSVLCMGTIITTANYYKSQNLLRYPTRPVSVDGCSFPVNSTIAATLHANTLDGASEVPAIFRVSFYWYTTMGATIGIVVGLILLSPVIHPFLSEEHKKADAEYCSVKEALNKVTTEAESAKDMEERMRKASYISDIIDD</sequence>
<keyword evidence="5 12" id="KW-0812">Transmembrane</keyword>
<dbReference type="NCBIfam" id="TIGR00813">
    <property type="entry name" value="sss"/>
    <property type="match status" value="1"/>
</dbReference>
<evidence type="ECO:0000256" key="4">
    <source>
        <dbReference type="ARBA" id="ARBA00022475"/>
    </source>
</evidence>
<dbReference type="InterPro" id="IPR038377">
    <property type="entry name" value="Na/Glc_symporter_sf"/>
</dbReference>
<dbReference type="InterPro" id="IPR051163">
    <property type="entry name" value="Sodium:Solute_Symporter_SSF"/>
</dbReference>
<keyword evidence="4" id="KW-1003">Cell membrane</keyword>
<dbReference type="GO" id="GO:0005886">
    <property type="term" value="C:plasma membrane"/>
    <property type="evidence" value="ECO:0007669"/>
    <property type="project" value="UniProtKB-SubCell"/>
</dbReference>
<protein>
    <submittedName>
        <fullName evidence="13">Uncharacterized protein</fullName>
    </submittedName>
</protein>
<evidence type="ECO:0000313" key="14">
    <source>
        <dbReference type="Proteomes" id="UP001162162"/>
    </source>
</evidence>
<feature type="transmembrane region" description="Helical" evidence="12">
    <location>
        <begin position="273"/>
        <end position="292"/>
    </location>
</feature>
<keyword evidence="9 12" id="KW-0472">Membrane</keyword>
<feature type="transmembrane region" description="Helical" evidence="12">
    <location>
        <begin position="497"/>
        <end position="517"/>
    </location>
</feature>
<evidence type="ECO:0000256" key="11">
    <source>
        <dbReference type="RuleBase" id="RU362091"/>
    </source>
</evidence>
<feature type="transmembrane region" description="Helical" evidence="12">
    <location>
        <begin position="555"/>
        <end position="577"/>
    </location>
</feature>
<feature type="transmembrane region" description="Helical" evidence="12">
    <location>
        <begin position="626"/>
        <end position="649"/>
    </location>
</feature>
<dbReference type="GO" id="GO:0006814">
    <property type="term" value="P:sodium ion transport"/>
    <property type="evidence" value="ECO:0007669"/>
    <property type="project" value="UniProtKB-KW"/>
</dbReference>
<evidence type="ECO:0000256" key="9">
    <source>
        <dbReference type="ARBA" id="ARBA00023136"/>
    </source>
</evidence>
<feature type="transmembrane region" description="Helical" evidence="12">
    <location>
        <begin position="523"/>
        <end position="548"/>
    </location>
</feature>
<evidence type="ECO:0000256" key="8">
    <source>
        <dbReference type="ARBA" id="ARBA00023065"/>
    </source>
</evidence>
<evidence type="ECO:0000256" key="1">
    <source>
        <dbReference type="ARBA" id="ARBA00004651"/>
    </source>
</evidence>
<dbReference type="PANTHER" id="PTHR42985:SF21">
    <property type="entry name" value="SODIUM-DEPENDENT MULTIVITAMIN TRANSPORTER-LIKE PROTEIN"/>
    <property type="match status" value="1"/>
</dbReference>
<evidence type="ECO:0000256" key="5">
    <source>
        <dbReference type="ARBA" id="ARBA00022692"/>
    </source>
</evidence>
<dbReference type="PANTHER" id="PTHR42985">
    <property type="entry name" value="SODIUM-COUPLED MONOCARBOXYLATE TRANSPORTER"/>
    <property type="match status" value="1"/>
</dbReference>
<feature type="transmembrane region" description="Helical" evidence="12">
    <location>
        <begin position="92"/>
        <end position="112"/>
    </location>
</feature>
<evidence type="ECO:0000256" key="10">
    <source>
        <dbReference type="ARBA" id="ARBA00023201"/>
    </source>
</evidence>
<dbReference type="EMBL" id="JAPWTK010000019">
    <property type="protein sequence ID" value="KAJ8958138.1"/>
    <property type="molecule type" value="Genomic_DNA"/>
</dbReference>
<feature type="transmembrane region" description="Helical" evidence="12">
    <location>
        <begin position="354"/>
        <end position="372"/>
    </location>
</feature>
<dbReference type="CDD" id="cd11492">
    <property type="entry name" value="SLC5sbd_NIS-SMVT"/>
    <property type="match status" value="1"/>
</dbReference>
<gene>
    <name evidence="13" type="ORF">NQ318_006075</name>
</gene>
<name>A0AAV8Z267_9CUCU</name>
<dbReference type="Proteomes" id="UP001162162">
    <property type="component" value="Unassembled WGS sequence"/>
</dbReference>
<evidence type="ECO:0000256" key="12">
    <source>
        <dbReference type="SAM" id="Phobius"/>
    </source>
</evidence>
<keyword evidence="14" id="KW-1185">Reference proteome</keyword>
<keyword evidence="6 12" id="KW-1133">Transmembrane helix</keyword>
<keyword evidence="10" id="KW-0739">Sodium transport</keyword>
<keyword evidence="8" id="KW-0406">Ion transport</keyword>
<feature type="transmembrane region" description="Helical" evidence="12">
    <location>
        <begin position="216"/>
        <end position="234"/>
    </location>
</feature>
<accession>A0AAV8Z267</accession>
<dbReference type="Gene3D" id="1.20.1730.10">
    <property type="entry name" value="Sodium/glucose cotransporter"/>
    <property type="match status" value="1"/>
</dbReference>
<evidence type="ECO:0000256" key="3">
    <source>
        <dbReference type="ARBA" id="ARBA00022448"/>
    </source>
</evidence>
<organism evidence="13 14">
    <name type="scientific">Aromia moschata</name>
    <dbReference type="NCBI Taxonomy" id="1265417"/>
    <lineage>
        <taxon>Eukaryota</taxon>
        <taxon>Metazoa</taxon>
        <taxon>Ecdysozoa</taxon>
        <taxon>Arthropoda</taxon>
        <taxon>Hexapoda</taxon>
        <taxon>Insecta</taxon>
        <taxon>Pterygota</taxon>
        <taxon>Neoptera</taxon>
        <taxon>Endopterygota</taxon>
        <taxon>Coleoptera</taxon>
        <taxon>Polyphaga</taxon>
        <taxon>Cucujiformia</taxon>
        <taxon>Chrysomeloidea</taxon>
        <taxon>Cerambycidae</taxon>
        <taxon>Cerambycinae</taxon>
        <taxon>Callichromatini</taxon>
        <taxon>Aromia</taxon>
    </lineage>
</organism>
<dbReference type="PROSITE" id="PS50283">
    <property type="entry name" value="NA_SOLUT_SYMP_3"/>
    <property type="match status" value="1"/>
</dbReference>
<feature type="transmembrane region" description="Helical" evidence="12">
    <location>
        <begin position="171"/>
        <end position="196"/>
    </location>
</feature>
<proteinExistence type="inferred from homology"/>
<reference evidence="13" key="1">
    <citation type="journal article" date="2023" name="Insect Mol. Biol.">
        <title>Genome sequencing provides insights into the evolution of gene families encoding plant cell wall-degrading enzymes in longhorned beetles.</title>
        <authorList>
            <person name="Shin N.R."/>
            <person name="Okamura Y."/>
            <person name="Kirsch R."/>
            <person name="Pauchet Y."/>
        </authorList>
    </citation>
    <scope>NUCLEOTIDE SEQUENCE</scope>
    <source>
        <strain evidence="13">AMC_N1</strain>
    </source>
</reference>
<evidence type="ECO:0000256" key="7">
    <source>
        <dbReference type="ARBA" id="ARBA00023053"/>
    </source>
</evidence>
<comment type="subcellular location">
    <subcellularLocation>
        <location evidence="1">Cell membrane</location>
        <topology evidence="1">Multi-pass membrane protein</topology>
    </subcellularLocation>
</comment>
<feature type="transmembrane region" description="Helical" evidence="12">
    <location>
        <begin position="393"/>
        <end position="416"/>
    </location>
</feature>
<evidence type="ECO:0000256" key="2">
    <source>
        <dbReference type="ARBA" id="ARBA00006434"/>
    </source>
</evidence>
<evidence type="ECO:0000313" key="13">
    <source>
        <dbReference type="EMBL" id="KAJ8958138.1"/>
    </source>
</evidence>
<comment type="caution">
    <text evidence="13">The sequence shown here is derived from an EMBL/GenBank/DDBJ whole genome shotgun (WGS) entry which is preliminary data.</text>
</comment>
<keyword evidence="3" id="KW-0813">Transport</keyword>
<comment type="similarity">
    <text evidence="2 11">Belongs to the sodium:solute symporter (SSF) (TC 2.A.21) family.</text>
</comment>